<accession>A0A4Y3QYG2</accession>
<dbReference type="EMBL" id="BJMM01000007">
    <property type="protein sequence ID" value="GEB49633.1"/>
    <property type="molecule type" value="Genomic_DNA"/>
</dbReference>
<name>A0A4Y3QYG2_STRCI</name>
<protein>
    <submittedName>
        <fullName evidence="1">Uncharacterized protein</fullName>
    </submittedName>
</protein>
<gene>
    <name evidence="1" type="ORF">SCA03_21840</name>
</gene>
<sequence length="123" mass="13253">MDDRAETGGRQRRAHTYDEDGVERADAACRADGGLRLLPWLSESGKPCYLRAEEGEPGVVGLFADRVEARQVVEAERVLGEARAVLGEPAAGALALRLSLTSAAGALERVLRIAESRGRRVVR</sequence>
<dbReference type="RefSeq" id="WP_078875496.1">
    <property type="nucleotide sequence ID" value="NZ_BJMM01000007.1"/>
</dbReference>
<evidence type="ECO:0000313" key="1">
    <source>
        <dbReference type="EMBL" id="GEB49633.1"/>
    </source>
</evidence>
<keyword evidence="2" id="KW-1185">Reference proteome</keyword>
<evidence type="ECO:0000313" key="2">
    <source>
        <dbReference type="Proteomes" id="UP000319210"/>
    </source>
</evidence>
<organism evidence="1 2">
    <name type="scientific">Streptomyces cacaoi</name>
    <dbReference type="NCBI Taxonomy" id="1898"/>
    <lineage>
        <taxon>Bacteria</taxon>
        <taxon>Bacillati</taxon>
        <taxon>Actinomycetota</taxon>
        <taxon>Actinomycetes</taxon>
        <taxon>Kitasatosporales</taxon>
        <taxon>Streptomycetaceae</taxon>
        <taxon>Streptomyces</taxon>
    </lineage>
</organism>
<reference evidence="1 2" key="1">
    <citation type="submission" date="2019-06" db="EMBL/GenBank/DDBJ databases">
        <title>Whole genome shotgun sequence of Streptomyces cacaoi subsp. cacaoi NBRC 12748.</title>
        <authorList>
            <person name="Hosoyama A."/>
            <person name="Uohara A."/>
            <person name="Ohji S."/>
            <person name="Ichikawa N."/>
        </authorList>
    </citation>
    <scope>NUCLEOTIDE SEQUENCE [LARGE SCALE GENOMIC DNA]</scope>
    <source>
        <strain evidence="1 2">NBRC 12748</strain>
    </source>
</reference>
<dbReference type="Proteomes" id="UP000319210">
    <property type="component" value="Unassembled WGS sequence"/>
</dbReference>
<comment type="caution">
    <text evidence="1">The sequence shown here is derived from an EMBL/GenBank/DDBJ whole genome shotgun (WGS) entry which is preliminary data.</text>
</comment>
<dbReference type="AlphaFoldDB" id="A0A4Y3QYG2"/>
<proteinExistence type="predicted"/>